<evidence type="ECO:0000259" key="2">
    <source>
        <dbReference type="Pfam" id="PF10988"/>
    </source>
</evidence>
<comment type="caution">
    <text evidence="3">The sequence shown here is derived from an EMBL/GenBank/DDBJ whole genome shotgun (WGS) entry which is preliminary data.</text>
</comment>
<reference evidence="3 4" key="1">
    <citation type="journal article" date="2024" name="Nat. Commun.">
        <title>Phylogenomics reveals the evolutionary origins of lichenization in chlorophyte algae.</title>
        <authorList>
            <person name="Puginier C."/>
            <person name="Libourel C."/>
            <person name="Otte J."/>
            <person name="Skaloud P."/>
            <person name="Haon M."/>
            <person name="Grisel S."/>
            <person name="Petersen M."/>
            <person name="Berrin J.G."/>
            <person name="Delaux P.M."/>
            <person name="Dal Grande F."/>
            <person name="Keller J."/>
        </authorList>
    </citation>
    <scope>NUCLEOTIDE SEQUENCE [LARGE SCALE GENOMIC DNA]</scope>
    <source>
        <strain evidence="3 4">SAG 216-7</strain>
    </source>
</reference>
<organism evidence="3 4">
    <name type="scientific">Coccomyxa subellipsoidea</name>
    <dbReference type="NCBI Taxonomy" id="248742"/>
    <lineage>
        <taxon>Eukaryota</taxon>
        <taxon>Viridiplantae</taxon>
        <taxon>Chlorophyta</taxon>
        <taxon>core chlorophytes</taxon>
        <taxon>Trebouxiophyceae</taxon>
        <taxon>Trebouxiophyceae incertae sedis</taxon>
        <taxon>Coccomyxaceae</taxon>
        <taxon>Coccomyxa</taxon>
    </lineage>
</organism>
<proteinExistence type="predicted"/>
<feature type="region of interest" description="Disordered" evidence="1">
    <location>
        <begin position="1"/>
        <end position="43"/>
    </location>
</feature>
<gene>
    <name evidence="3" type="ORF">WJX75_004569</name>
</gene>
<dbReference type="Proteomes" id="UP001491310">
    <property type="component" value="Unassembled WGS sequence"/>
</dbReference>
<dbReference type="EMBL" id="JALJOT010000004">
    <property type="protein sequence ID" value="KAK9915823.1"/>
    <property type="molecule type" value="Genomic_DNA"/>
</dbReference>
<feature type="domain" description="Putative auto-transporter adhesin head GIN" evidence="2">
    <location>
        <begin position="55"/>
        <end position="219"/>
    </location>
</feature>
<name>A0ABR2YVC8_9CHLO</name>
<evidence type="ECO:0000256" key="1">
    <source>
        <dbReference type="SAM" id="MobiDB-lite"/>
    </source>
</evidence>
<evidence type="ECO:0000313" key="3">
    <source>
        <dbReference type="EMBL" id="KAK9915823.1"/>
    </source>
</evidence>
<dbReference type="InterPro" id="IPR021255">
    <property type="entry name" value="DUF2807"/>
</dbReference>
<keyword evidence="4" id="KW-1185">Reference proteome</keyword>
<evidence type="ECO:0000313" key="4">
    <source>
        <dbReference type="Proteomes" id="UP001491310"/>
    </source>
</evidence>
<protein>
    <recommendedName>
        <fullName evidence="2">Putative auto-transporter adhesin head GIN domain-containing protein</fullName>
    </recommendedName>
</protein>
<sequence>MWAAAQEGNTPGSLAAPSPSLGGPAGQNEAGTAPVPSQMAPTTERQHIDLTDHPFHTIQLCWPFNTLVQAGNNYAFDFQAEDLVVDSLGWNVQNETLTLFTTSSFESAFPVIIVITVPSDALWGLFVSSPIAEVTVGPGFNVPRFTAAAAYSSGNINLIDITVGTLAVQTSGLGQIFVNGTITNATITASGVSTVYLIGLENYATVNLAGTANVWVKPRSDNALIVGQATGVNSVIFDIGRCFVNSPWLFGAVCKQSDTVGTPALTPVWTCGLEVTGNFNCPAGGTFAAGKASLSGVLPLINIPVLPRNSPQERLVAGFPTIRNPSPITPLEALSPPTPRPAFLPSTVGAVMQSASTVGQGTQAAQALTNPNLQTSQPSFGALGKRKLQQAFFNNNPSGLSTNFPFGGALTGMDSTATFIQSYPCSYDNVGGYNALEIFADTPFKNTLGK</sequence>
<dbReference type="Pfam" id="PF10988">
    <property type="entry name" value="DUF2807"/>
    <property type="match status" value="1"/>
</dbReference>
<accession>A0ABR2YVC8</accession>
<dbReference type="Gene3D" id="2.160.20.120">
    <property type="match status" value="1"/>
</dbReference>